<reference evidence="2" key="1">
    <citation type="submission" date="2020-01" db="EMBL/GenBank/DDBJ databases">
        <authorList>
            <consortium name="DOE Joint Genome Institute"/>
            <person name="Haridas S."/>
            <person name="Albert R."/>
            <person name="Binder M."/>
            <person name="Bloem J."/>
            <person name="Labutti K."/>
            <person name="Salamov A."/>
            <person name="Andreopoulos B."/>
            <person name="Baker S.E."/>
            <person name="Barry K."/>
            <person name="Bills G."/>
            <person name="Bluhm B.H."/>
            <person name="Cannon C."/>
            <person name="Castanera R."/>
            <person name="Culley D.E."/>
            <person name="Daum C."/>
            <person name="Ezra D."/>
            <person name="Gonzalez J.B."/>
            <person name="Henrissat B."/>
            <person name="Kuo A."/>
            <person name="Liang C."/>
            <person name="Lipzen A."/>
            <person name="Lutzoni F."/>
            <person name="Magnuson J."/>
            <person name="Mondo S."/>
            <person name="Nolan M."/>
            <person name="Ohm R."/>
            <person name="Pangilinan J."/>
            <person name="Park H.-J."/>
            <person name="Ramirez L."/>
            <person name="Alfaro M."/>
            <person name="Sun H."/>
            <person name="Tritt A."/>
            <person name="Yoshinaga Y."/>
            <person name="Zwiers L.-H."/>
            <person name="Turgeon B.G."/>
            <person name="Goodwin S.B."/>
            <person name="Spatafora J.W."/>
            <person name="Crous P.W."/>
            <person name="Grigoriev I.V."/>
        </authorList>
    </citation>
    <scope>NUCLEOTIDE SEQUENCE</scope>
    <source>
        <strain evidence="2">IPT5</strain>
    </source>
</reference>
<feature type="compositionally biased region" description="Polar residues" evidence="1">
    <location>
        <begin position="1"/>
        <end position="40"/>
    </location>
</feature>
<evidence type="ECO:0000313" key="3">
    <source>
        <dbReference type="Proteomes" id="UP000799423"/>
    </source>
</evidence>
<evidence type="ECO:0000256" key="1">
    <source>
        <dbReference type="SAM" id="MobiDB-lite"/>
    </source>
</evidence>
<sequence length="204" mass="23109">MYDSVTNDHPSSNGINPPCSTHAYNNAPRQTHASKPSTLHPSRLRTNAPRGKTNIPSHKSISNHAPTPLALKKKRSYPPPNHPTLRITLLNPLNPSIVSLIDTPPSLPAELDRSLPLPGRGTSRNPLPFERERLRLRVEDAMDGGRSEAFDEDEDEAWDEDENEDAWESTFEEVEECDDVGVIVEVEFCRSRVDRWWSWVSLWL</sequence>
<accession>A0A6A7AZJ7</accession>
<organism evidence="2 3">
    <name type="scientific">Plenodomus tracheiphilus IPT5</name>
    <dbReference type="NCBI Taxonomy" id="1408161"/>
    <lineage>
        <taxon>Eukaryota</taxon>
        <taxon>Fungi</taxon>
        <taxon>Dikarya</taxon>
        <taxon>Ascomycota</taxon>
        <taxon>Pezizomycotina</taxon>
        <taxon>Dothideomycetes</taxon>
        <taxon>Pleosporomycetidae</taxon>
        <taxon>Pleosporales</taxon>
        <taxon>Pleosporineae</taxon>
        <taxon>Leptosphaeriaceae</taxon>
        <taxon>Plenodomus</taxon>
    </lineage>
</organism>
<proteinExistence type="predicted"/>
<name>A0A6A7AZJ7_9PLEO</name>
<dbReference type="Proteomes" id="UP000799423">
    <property type="component" value="Unassembled WGS sequence"/>
</dbReference>
<keyword evidence="3" id="KW-1185">Reference proteome</keyword>
<gene>
    <name evidence="2" type="ORF">T440DRAFT_194052</name>
</gene>
<dbReference type="EMBL" id="MU006325">
    <property type="protein sequence ID" value="KAF2847509.1"/>
    <property type="molecule type" value="Genomic_DNA"/>
</dbReference>
<dbReference type="AlphaFoldDB" id="A0A6A7AZJ7"/>
<protein>
    <submittedName>
        <fullName evidence="2">Uncharacterized protein</fullName>
    </submittedName>
</protein>
<feature type="compositionally biased region" description="Polar residues" evidence="1">
    <location>
        <begin position="54"/>
        <end position="65"/>
    </location>
</feature>
<evidence type="ECO:0000313" key="2">
    <source>
        <dbReference type="EMBL" id="KAF2847509.1"/>
    </source>
</evidence>
<feature type="region of interest" description="Disordered" evidence="1">
    <location>
        <begin position="1"/>
        <end position="82"/>
    </location>
</feature>